<dbReference type="GO" id="GO:0016787">
    <property type="term" value="F:hydrolase activity"/>
    <property type="evidence" value="ECO:0007669"/>
    <property type="project" value="UniProtKB-KW"/>
</dbReference>
<feature type="active site" description="Proton donor" evidence="8">
    <location>
        <position position="150"/>
    </location>
</feature>
<evidence type="ECO:0000256" key="8">
    <source>
        <dbReference type="PIRSR" id="PIRSR001013-1"/>
    </source>
</evidence>
<dbReference type="GO" id="GO:0005576">
    <property type="term" value="C:extracellular region"/>
    <property type="evidence" value="ECO:0007669"/>
    <property type="project" value="UniProtKB-SubCell"/>
</dbReference>
<dbReference type="PRINTS" id="PR00117">
    <property type="entry name" value="BARNASE"/>
</dbReference>
<dbReference type="InterPro" id="IPR000026">
    <property type="entry name" value="N1-like"/>
</dbReference>
<dbReference type="InterPro" id="IPR001887">
    <property type="entry name" value="Barnase"/>
</dbReference>
<comment type="similarity">
    <text evidence="2 7">Belongs to the ribonuclease N1/T1 family.</text>
</comment>
<evidence type="ECO:0000256" key="3">
    <source>
        <dbReference type="ARBA" id="ARBA00022214"/>
    </source>
</evidence>
<dbReference type="Pfam" id="PF00545">
    <property type="entry name" value="Ribonuclease"/>
    <property type="match status" value="1"/>
</dbReference>
<dbReference type="SUPFAM" id="SSF53933">
    <property type="entry name" value="Microbial ribonucleases"/>
    <property type="match status" value="1"/>
</dbReference>
<evidence type="ECO:0000313" key="9">
    <source>
        <dbReference type="EMBL" id="PSM53282.1"/>
    </source>
</evidence>
<dbReference type="RefSeq" id="WP_106869921.1">
    <property type="nucleotide sequence ID" value="NZ_CP053841.1"/>
</dbReference>
<dbReference type="InterPro" id="IPR053753">
    <property type="entry name" value="RNase_N1/T1-like_sf"/>
</dbReference>
<dbReference type="EMBL" id="PDHH01000001">
    <property type="protein sequence ID" value="PSM53282.1"/>
    <property type="molecule type" value="Genomic_DNA"/>
</dbReference>
<evidence type="ECO:0000256" key="2">
    <source>
        <dbReference type="ARBA" id="ARBA00009006"/>
    </source>
</evidence>
<name>A0A2P8R449_9BACT</name>
<dbReference type="Gene3D" id="3.40.20.20">
    <property type="match status" value="2"/>
</dbReference>
<dbReference type="InterPro" id="IPR016191">
    <property type="entry name" value="Ribonuclease/ribotoxin"/>
</dbReference>
<dbReference type="AlphaFoldDB" id="A0A2P8R449"/>
<comment type="caution">
    <text evidence="9">The sequence shown here is derived from an EMBL/GenBank/DDBJ whole genome shotgun (WGS) entry which is preliminary data.</text>
</comment>
<organism evidence="9 10">
    <name type="scientific">Campylobacter blaseri</name>
    <dbReference type="NCBI Taxonomy" id="2042961"/>
    <lineage>
        <taxon>Bacteria</taxon>
        <taxon>Pseudomonadati</taxon>
        <taxon>Campylobacterota</taxon>
        <taxon>Epsilonproteobacteria</taxon>
        <taxon>Campylobacterales</taxon>
        <taxon>Campylobacteraceae</taxon>
        <taxon>Campylobacter</taxon>
    </lineage>
</organism>
<feature type="active site" description="Proton acceptor" evidence="8">
    <location>
        <position position="121"/>
    </location>
</feature>
<keyword evidence="5 7" id="KW-0540">Nuclease</keyword>
<dbReference type="GO" id="GO:0003723">
    <property type="term" value="F:RNA binding"/>
    <property type="evidence" value="ECO:0007669"/>
    <property type="project" value="UniProtKB-UniRule"/>
</dbReference>
<evidence type="ECO:0000256" key="7">
    <source>
        <dbReference type="PIRNR" id="PIRNR001013"/>
    </source>
</evidence>
<evidence type="ECO:0000256" key="6">
    <source>
        <dbReference type="ARBA" id="ARBA00022801"/>
    </source>
</evidence>
<keyword evidence="10" id="KW-1185">Reference proteome</keyword>
<evidence type="ECO:0000313" key="10">
    <source>
        <dbReference type="Proteomes" id="UP000240535"/>
    </source>
</evidence>
<reference evidence="10" key="1">
    <citation type="submission" date="2017-10" db="EMBL/GenBank/DDBJ databases">
        <title>Campylobacter species from seals.</title>
        <authorList>
            <person name="Gilbert M.J."/>
            <person name="Zomer A.L."/>
            <person name="Timmerman A.J."/>
            <person name="Duim B."/>
            <person name="Wagenaar J.A."/>
        </authorList>
    </citation>
    <scope>NUCLEOTIDE SEQUENCE [LARGE SCALE GENOMIC DNA]</scope>
    <source>
        <strain evidence="10">17S00004-5</strain>
    </source>
</reference>
<keyword evidence="7" id="KW-0255">Endonuclease</keyword>
<evidence type="ECO:0000256" key="4">
    <source>
        <dbReference type="ARBA" id="ARBA00022525"/>
    </source>
</evidence>
<gene>
    <name evidence="9" type="ORF">CQ405_01690</name>
</gene>
<proteinExistence type="inferred from homology"/>
<keyword evidence="6 7" id="KW-0378">Hydrolase</keyword>
<protein>
    <recommendedName>
        <fullName evidence="3 7">Ribonuclease</fullName>
        <ecNumber evidence="7">3.1.27.-</ecNumber>
    </recommendedName>
</protein>
<accession>A0A2P8R449</accession>
<evidence type="ECO:0000256" key="5">
    <source>
        <dbReference type="ARBA" id="ARBA00022722"/>
    </source>
</evidence>
<evidence type="ECO:0000256" key="1">
    <source>
        <dbReference type="ARBA" id="ARBA00004613"/>
    </source>
</evidence>
<dbReference type="GO" id="GO:0004521">
    <property type="term" value="F:RNA endonuclease activity"/>
    <property type="evidence" value="ECO:0007669"/>
    <property type="project" value="UniProtKB-UniRule"/>
</dbReference>
<sequence>MYKKILPILIFLFVAIFSFIYQTDEATAPKQTYSEQQYKINKNQSIVQNGSYTSKKEVSSYIFKYKSLPKNYITKKEAMKLGWQSKSYNLWDVAPNKSIGGDRFGNYENKLPNKSGRVWRECDIDYKGGNRNAKRLVFSNDGLIYYTSDHYNSFEKIDKVVK</sequence>
<keyword evidence="4 7" id="KW-0964">Secreted</keyword>
<dbReference type="EC" id="3.1.27.-" evidence="7"/>
<dbReference type="Proteomes" id="UP000240535">
    <property type="component" value="Unassembled WGS sequence"/>
</dbReference>
<dbReference type="OrthoDB" id="5326845at2"/>
<dbReference type="PIRSF" id="PIRSF001013">
    <property type="entry name" value="Barnase"/>
    <property type="match status" value="1"/>
</dbReference>
<comment type="subcellular location">
    <subcellularLocation>
        <location evidence="1 7">Secreted</location>
    </subcellularLocation>
</comment>